<organism evidence="2 3">
    <name type="scientific">Callithrix jacchus</name>
    <name type="common">White-tufted-ear marmoset</name>
    <name type="synonym">Simia Jacchus</name>
    <dbReference type="NCBI Taxonomy" id="9483"/>
    <lineage>
        <taxon>Eukaryota</taxon>
        <taxon>Metazoa</taxon>
        <taxon>Chordata</taxon>
        <taxon>Craniata</taxon>
        <taxon>Vertebrata</taxon>
        <taxon>Euteleostomi</taxon>
        <taxon>Mammalia</taxon>
        <taxon>Eutheria</taxon>
        <taxon>Euarchontoglires</taxon>
        <taxon>Primates</taxon>
        <taxon>Haplorrhini</taxon>
        <taxon>Platyrrhini</taxon>
        <taxon>Cebidae</taxon>
        <taxon>Callitrichinae</taxon>
        <taxon>Callithrix</taxon>
        <taxon>Callithrix</taxon>
    </lineage>
</organism>
<feature type="compositionally biased region" description="Polar residues" evidence="1">
    <location>
        <begin position="1"/>
        <end position="10"/>
    </location>
</feature>
<dbReference type="PANTHER" id="PTHR12138">
    <property type="entry name" value="PRIMATE-EXPANDED PROTEIN FAMILY"/>
    <property type="match status" value="1"/>
</dbReference>
<sequence length="117" mass="12900">MESFSVTQVGEQWRDLGSQQPPPPGFKQMSWLRLPSSWDYRWSLTLSPRLEGKGAISAHHNFHFPCSSDCPASACPVCGTTGACNHTQLIFIFSVEMGFHHVGQTGFKLLTSGDSPM</sequence>
<evidence type="ECO:0000313" key="2">
    <source>
        <dbReference type="Ensembl" id="ENSCJAP00000081182.1"/>
    </source>
</evidence>
<dbReference type="AlphaFoldDB" id="A0A8I3WTA3"/>
<keyword evidence="3" id="KW-1185">Reference proteome</keyword>
<accession>A0A8I3WTA3</accession>
<proteinExistence type="predicted"/>
<reference evidence="2" key="2">
    <citation type="submission" date="2025-05" db="UniProtKB">
        <authorList>
            <consortium name="Ensembl"/>
        </authorList>
    </citation>
    <scope>IDENTIFICATION</scope>
</reference>
<dbReference type="Ensembl" id="ENSCJAT00000140793.1">
    <property type="protein sequence ID" value="ENSCJAP00000081182.1"/>
    <property type="gene ID" value="ENSCJAG00000082951.1"/>
</dbReference>
<protein>
    <submittedName>
        <fullName evidence="2">Uncharacterized protein</fullName>
    </submittedName>
</protein>
<dbReference type="GeneTree" id="ENSGT00940000166898"/>
<dbReference type="Ensembl" id="ENSCJAT00000120600.1">
    <property type="protein sequence ID" value="ENSCJAP00000080139.1"/>
    <property type="gene ID" value="ENSCJAG00000082951.1"/>
</dbReference>
<feature type="region of interest" description="Disordered" evidence="1">
    <location>
        <begin position="1"/>
        <end position="24"/>
    </location>
</feature>
<dbReference type="PRINTS" id="PR02045">
    <property type="entry name" value="F138DOMAIN"/>
</dbReference>
<evidence type="ECO:0000313" key="3">
    <source>
        <dbReference type="Proteomes" id="UP000008225"/>
    </source>
</evidence>
<dbReference type="Proteomes" id="UP000008225">
    <property type="component" value="Chromosome 19"/>
</dbReference>
<reference evidence="2 3" key="1">
    <citation type="submission" date="2009-03" db="EMBL/GenBank/DDBJ databases">
        <authorList>
            <person name="Warren W."/>
            <person name="Ye L."/>
            <person name="Minx P."/>
            <person name="Worley K."/>
            <person name="Gibbs R."/>
            <person name="Wilson R.K."/>
        </authorList>
    </citation>
    <scope>NUCLEOTIDE SEQUENCE [LARGE SCALE GENOMIC DNA]</scope>
</reference>
<name>A0A8I3WTA3_CALJA</name>
<dbReference type="PANTHER" id="PTHR12138:SF162">
    <property type="entry name" value="CHROMOSOME UNDETERMINED SCAFFOLD_275, WHOLE GENOME SHOTGUN SEQUENCE"/>
    <property type="match status" value="1"/>
</dbReference>
<evidence type="ECO:0000256" key="1">
    <source>
        <dbReference type="SAM" id="MobiDB-lite"/>
    </source>
</evidence>